<proteinExistence type="predicted"/>
<dbReference type="InterPro" id="IPR012914">
    <property type="entry name" value="PucR_dom"/>
</dbReference>
<evidence type="ECO:0000259" key="3">
    <source>
        <dbReference type="Pfam" id="PF13556"/>
    </source>
</evidence>
<feature type="domain" description="PucR C-terminal helix-turn-helix" evidence="3">
    <location>
        <begin position="444"/>
        <end position="501"/>
    </location>
</feature>
<organism evidence="4 5">
    <name type="scientific">Mobilicoccus pelagius NBRC 104925</name>
    <dbReference type="NCBI Taxonomy" id="1089455"/>
    <lineage>
        <taxon>Bacteria</taxon>
        <taxon>Bacillati</taxon>
        <taxon>Actinomycetota</taxon>
        <taxon>Actinomycetes</taxon>
        <taxon>Micrococcales</taxon>
        <taxon>Dermatophilaceae</taxon>
        <taxon>Mobilicoccus</taxon>
    </lineage>
</organism>
<accession>H5UU50</accession>
<dbReference type="Pfam" id="PF07905">
    <property type="entry name" value="PucR"/>
    <property type="match status" value="1"/>
</dbReference>
<sequence length="506" mass="52649">MSVTLAALCQAIPGELQPVTPVPVPARAVSGVHVSELADPTPFLDGGELLLTTGLALPDQELPLDAYVARLAAHDVAGLALGLGPVLPVVPPGLTRACERVGLTLLVVPAHAPFQAVVREFWQQVGSGRVTDLQAAVGSAHALVRAALTDDPGGGVVSALGGAVEGWSALLDPHARVRHVHPRSATGRARQAAAEVARMRLSAPRSAATFPLGEDDVLVHGLDREGRLDGYLLIGRRRPLPPHARRLLVSACTLLQLHERWASPSGALPVAAPLVVGSLLRLGHAAAAADAADRLGVPVPTLVRLALVRDLPRAHLDRFAAETPCAPGGSEADPVLLVLDAAQAPRLWTELSTASDTAPLGAPAPTGATPPAEPSGPIAGVLTAAAPWAEAPSLLPRAEDALARTADGMWRDLAEESAQTGAAGADLVAESDLEALAAYPRADLVTTWAAYLRHRGRTDPAAAELGLHRNSMRHRMTLVRRILDVDVDDPDVASAWWLALRSRGLA</sequence>
<dbReference type="Pfam" id="PF13556">
    <property type="entry name" value="HTH_30"/>
    <property type="match status" value="1"/>
</dbReference>
<keyword evidence="5" id="KW-1185">Reference proteome</keyword>
<protein>
    <submittedName>
        <fullName evidence="4">Putative transcriptional regulator</fullName>
    </submittedName>
</protein>
<dbReference type="STRING" id="1089455.MOPEL_099_00580"/>
<name>H5UU50_9MICO</name>
<evidence type="ECO:0000256" key="1">
    <source>
        <dbReference type="SAM" id="MobiDB-lite"/>
    </source>
</evidence>
<comment type="caution">
    <text evidence="4">The sequence shown here is derived from an EMBL/GenBank/DDBJ whole genome shotgun (WGS) entry which is preliminary data.</text>
</comment>
<dbReference type="eggNOG" id="COG2508">
    <property type="taxonomic scope" value="Bacteria"/>
</dbReference>
<dbReference type="Gene3D" id="1.10.10.2840">
    <property type="entry name" value="PucR C-terminal helix-turn-helix domain"/>
    <property type="match status" value="1"/>
</dbReference>
<evidence type="ECO:0000313" key="4">
    <source>
        <dbReference type="EMBL" id="GAB49258.1"/>
    </source>
</evidence>
<dbReference type="InterPro" id="IPR025736">
    <property type="entry name" value="PucR_C-HTH_dom"/>
</dbReference>
<dbReference type="OrthoDB" id="8450798at2"/>
<gene>
    <name evidence="4" type="ORF">MOPEL_099_00580</name>
</gene>
<feature type="domain" description="Purine catabolism PurC-like" evidence="2">
    <location>
        <begin position="27"/>
        <end position="124"/>
    </location>
</feature>
<feature type="compositionally biased region" description="Low complexity" evidence="1">
    <location>
        <begin position="357"/>
        <end position="370"/>
    </location>
</feature>
<dbReference type="InterPro" id="IPR042070">
    <property type="entry name" value="PucR_C-HTH_sf"/>
</dbReference>
<feature type="region of interest" description="Disordered" evidence="1">
    <location>
        <begin position="355"/>
        <end position="377"/>
    </location>
</feature>
<dbReference type="EMBL" id="BAFE01000076">
    <property type="protein sequence ID" value="GAB49258.1"/>
    <property type="molecule type" value="Genomic_DNA"/>
</dbReference>
<evidence type="ECO:0000259" key="2">
    <source>
        <dbReference type="Pfam" id="PF07905"/>
    </source>
</evidence>
<dbReference type="Proteomes" id="UP000004367">
    <property type="component" value="Unassembled WGS sequence"/>
</dbReference>
<dbReference type="RefSeq" id="WP_009483155.1">
    <property type="nucleotide sequence ID" value="NZ_BAFE01000076.1"/>
</dbReference>
<reference evidence="4 5" key="1">
    <citation type="submission" date="2012-02" db="EMBL/GenBank/DDBJ databases">
        <title>Whole genome shotgun sequence of Mobilicoccus pelagius NBRC 104925.</title>
        <authorList>
            <person name="Yoshida Y."/>
            <person name="Hosoyama A."/>
            <person name="Tsuchikane K."/>
            <person name="Katsumata H."/>
            <person name="Yamazaki S."/>
            <person name="Fujita N."/>
        </authorList>
    </citation>
    <scope>NUCLEOTIDE SEQUENCE [LARGE SCALE GENOMIC DNA]</scope>
    <source>
        <strain evidence="4 5">NBRC 104925</strain>
    </source>
</reference>
<evidence type="ECO:0000313" key="5">
    <source>
        <dbReference type="Proteomes" id="UP000004367"/>
    </source>
</evidence>
<dbReference type="AlphaFoldDB" id="H5UU50"/>